<dbReference type="InterPro" id="IPR000305">
    <property type="entry name" value="GIY-YIG_endonuc"/>
</dbReference>
<dbReference type="Gene3D" id="3.40.1440.10">
    <property type="entry name" value="GIY-YIG endonuclease"/>
    <property type="match status" value="1"/>
</dbReference>
<feature type="domain" description="GIY-YIG" evidence="6">
    <location>
        <begin position="13"/>
        <end position="92"/>
    </location>
</feature>
<evidence type="ECO:0000256" key="4">
    <source>
        <dbReference type="ARBA" id="ARBA00022881"/>
    </source>
</evidence>
<dbReference type="GO" id="GO:0004518">
    <property type="term" value="F:nuclease activity"/>
    <property type="evidence" value="ECO:0007669"/>
    <property type="project" value="UniProtKB-KW"/>
</dbReference>
<dbReference type="PROSITE" id="PS50164">
    <property type="entry name" value="GIY_YIG"/>
    <property type="match status" value="1"/>
</dbReference>
<dbReference type="AlphaFoldDB" id="W4V2K7"/>
<dbReference type="SUPFAM" id="SSF82771">
    <property type="entry name" value="GIY-YIG endonuclease"/>
    <property type="match status" value="1"/>
</dbReference>
<evidence type="ECO:0000256" key="3">
    <source>
        <dbReference type="ARBA" id="ARBA00022769"/>
    </source>
</evidence>
<evidence type="ECO:0000256" key="1">
    <source>
        <dbReference type="ARBA" id="ARBA00022490"/>
    </source>
</evidence>
<dbReference type="InterPro" id="IPR035901">
    <property type="entry name" value="GIY-YIG_endonuc_sf"/>
</dbReference>
<dbReference type="SMART" id="SM00465">
    <property type="entry name" value="GIYc"/>
    <property type="match status" value="1"/>
</dbReference>
<evidence type="ECO:0000313" key="7">
    <source>
        <dbReference type="EMBL" id="GAE87416.1"/>
    </source>
</evidence>
<name>W4V2K7_9FIRM</name>
<dbReference type="GO" id="GO:0009380">
    <property type="term" value="C:excinuclease repair complex"/>
    <property type="evidence" value="ECO:0007669"/>
    <property type="project" value="TreeGrafter"/>
</dbReference>
<keyword evidence="3" id="KW-0228">DNA excision</keyword>
<keyword evidence="2" id="KW-0227">DNA damage</keyword>
<dbReference type="EMBL" id="BAVR01000006">
    <property type="protein sequence ID" value="GAE87416.1"/>
    <property type="molecule type" value="Genomic_DNA"/>
</dbReference>
<accession>W4V2K7</accession>
<dbReference type="Pfam" id="PF01541">
    <property type="entry name" value="GIY-YIG"/>
    <property type="match status" value="1"/>
</dbReference>
<comment type="caution">
    <text evidence="7">The sequence shown here is derived from an EMBL/GenBank/DDBJ whole genome shotgun (WGS) entry which is preliminary data.</text>
</comment>
<protein>
    <submittedName>
        <fullName evidence="7">Excinuclease ABC subunit C</fullName>
    </submittedName>
</protein>
<evidence type="ECO:0000256" key="2">
    <source>
        <dbReference type="ARBA" id="ARBA00022763"/>
    </source>
</evidence>
<keyword evidence="5" id="KW-0234">DNA repair</keyword>
<proteinExistence type="predicted"/>
<dbReference type="InterPro" id="IPR047296">
    <property type="entry name" value="GIY-YIG_UvrC_Cho"/>
</dbReference>
<evidence type="ECO:0000259" key="6">
    <source>
        <dbReference type="PROSITE" id="PS50164"/>
    </source>
</evidence>
<dbReference type="FunFam" id="3.40.1440.10:FF:000001">
    <property type="entry name" value="UvrABC system protein C"/>
    <property type="match status" value="1"/>
</dbReference>
<dbReference type="GO" id="GO:0006289">
    <property type="term" value="P:nucleotide-excision repair"/>
    <property type="evidence" value="ECO:0007669"/>
    <property type="project" value="InterPro"/>
</dbReference>
<evidence type="ECO:0000313" key="8">
    <source>
        <dbReference type="Proteomes" id="UP000019109"/>
    </source>
</evidence>
<dbReference type="PANTHER" id="PTHR30562">
    <property type="entry name" value="UVRC/OXIDOREDUCTASE"/>
    <property type="match status" value="1"/>
</dbReference>
<gene>
    <name evidence="7" type="ORF">JCM21531_781</name>
</gene>
<dbReference type="Proteomes" id="UP000019109">
    <property type="component" value="Unassembled WGS sequence"/>
</dbReference>
<reference evidence="7" key="1">
    <citation type="journal article" date="2014" name="Genome Announc.">
        <title>Draft Genome Sequence of Clostridium straminisolvens Strain JCM 21531T, Isolated from a Cellulose-Degrading Bacterial Community.</title>
        <authorList>
            <person name="Yuki M."/>
            <person name="Oshima K."/>
            <person name="Suda W."/>
            <person name="Sakamoto M."/>
            <person name="Kitamura K."/>
            <person name="Iida T."/>
            <person name="Hattori M."/>
            <person name="Ohkuma M."/>
        </authorList>
    </citation>
    <scope>NUCLEOTIDE SEQUENCE [LARGE SCALE GENOMIC DNA]</scope>
    <source>
        <strain evidence="7">JCM 21531</strain>
    </source>
</reference>
<keyword evidence="1" id="KW-0963">Cytoplasm</keyword>
<keyword evidence="4" id="KW-0267">Excision nuclease</keyword>
<sequence>MFDIQEELKKLPNKPGVYIMKDINGDIIYIGKAVVLKNRVRQYFQSLSNQTPKVRAMVSHIKEFEYIVTDTELEALILECNLIKKHRPKFNILLKDDKSYPYIKVTMNEDFPRILMTRRIEKDGAKYFGPYTSVFAVRETIDLVKKLFPIKTCSKVLPRDIGKGRPCLNYHIYQCLGPCQGNVSKDEYRA</sequence>
<keyword evidence="8" id="KW-1185">Reference proteome</keyword>
<dbReference type="PANTHER" id="PTHR30562:SF1">
    <property type="entry name" value="UVRABC SYSTEM PROTEIN C"/>
    <property type="match status" value="1"/>
</dbReference>
<dbReference type="CDD" id="cd10434">
    <property type="entry name" value="GIY-YIG_UvrC_Cho"/>
    <property type="match status" value="1"/>
</dbReference>
<organism evidence="7 8">
    <name type="scientific">Acetivibrio straminisolvens JCM 21531</name>
    <dbReference type="NCBI Taxonomy" id="1294263"/>
    <lineage>
        <taxon>Bacteria</taxon>
        <taxon>Bacillati</taxon>
        <taxon>Bacillota</taxon>
        <taxon>Clostridia</taxon>
        <taxon>Eubacteriales</taxon>
        <taxon>Oscillospiraceae</taxon>
        <taxon>Acetivibrio</taxon>
    </lineage>
</organism>
<dbReference type="InterPro" id="IPR050066">
    <property type="entry name" value="UvrABC_protein_C"/>
</dbReference>
<evidence type="ECO:0000256" key="5">
    <source>
        <dbReference type="ARBA" id="ARBA00023204"/>
    </source>
</evidence>
<dbReference type="STRING" id="1294263.JCM21531_781"/>